<gene>
    <name evidence="2" type="ORF">C7S16_5824</name>
</gene>
<reference evidence="2" key="1">
    <citation type="submission" date="2018-08" db="EMBL/GenBank/DDBJ databases">
        <title>Identification of Burkholderia cepacia strains that express a Burkholderia pseudomallei-like capsular polysaccharide.</title>
        <authorList>
            <person name="Burtnick M.N."/>
            <person name="Vongsouvath M."/>
            <person name="Newton P."/>
            <person name="Wuthiekanun V."/>
            <person name="Limmathurotsakul D."/>
            <person name="Brett P.J."/>
            <person name="Chantratita N."/>
            <person name="Dance D.A."/>
        </authorList>
    </citation>
    <scope>NUCLEOTIDE SEQUENCE</scope>
    <source>
        <strain evidence="2">SBXCC001</strain>
    </source>
</reference>
<dbReference type="EMBL" id="QXCT01000001">
    <property type="protein sequence ID" value="MDW9252952.1"/>
    <property type="molecule type" value="Genomic_DNA"/>
</dbReference>
<protein>
    <submittedName>
        <fullName evidence="2">Uncharacterized protein</fullName>
    </submittedName>
</protein>
<dbReference type="Proteomes" id="UP001272137">
    <property type="component" value="Unassembled WGS sequence"/>
</dbReference>
<accession>A0AAW9CRJ8</accession>
<feature type="region of interest" description="Disordered" evidence="1">
    <location>
        <begin position="1"/>
        <end position="39"/>
    </location>
</feature>
<organism evidence="2 3">
    <name type="scientific">Burkholderia thailandensis</name>
    <dbReference type="NCBI Taxonomy" id="57975"/>
    <lineage>
        <taxon>Bacteria</taxon>
        <taxon>Pseudomonadati</taxon>
        <taxon>Pseudomonadota</taxon>
        <taxon>Betaproteobacteria</taxon>
        <taxon>Burkholderiales</taxon>
        <taxon>Burkholderiaceae</taxon>
        <taxon>Burkholderia</taxon>
        <taxon>pseudomallei group</taxon>
    </lineage>
</organism>
<evidence type="ECO:0000256" key="1">
    <source>
        <dbReference type="SAM" id="MobiDB-lite"/>
    </source>
</evidence>
<comment type="caution">
    <text evidence="2">The sequence shown here is derived from an EMBL/GenBank/DDBJ whole genome shotgun (WGS) entry which is preliminary data.</text>
</comment>
<name>A0AAW9CRJ8_BURTH</name>
<feature type="compositionally biased region" description="Basic and acidic residues" evidence="1">
    <location>
        <begin position="11"/>
        <end position="23"/>
    </location>
</feature>
<sequence length="39" mass="4757">MAGRLTYRQSPDCRSRRPERNDIESNVTRRSRRAHSERR</sequence>
<dbReference type="AlphaFoldDB" id="A0AAW9CRJ8"/>
<proteinExistence type="predicted"/>
<evidence type="ECO:0000313" key="3">
    <source>
        <dbReference type="Proteomes" id="UP001272137"/>
    </source>
</evidence>
<feature type="compositionally biased region" description="Basic residues" evidence="1">
    <location>
        <begin position="29"/>
        <end position="39"/>
    </location>
</feature>
<evidence type="ECO:0000313" key="2">
    <source>
        <dbReference type="EMBL" id="MDW9252952.1"/>
    </source>
</evidence>